<keyword evidence="1" id="KW-0732">Signal</keyword>
<evidence type="ECO:0000313" key="4">
    <source>
        <dbReference type="Proteomes" id="UP000824209"/>
    </source>
</evidence>
<dbReference type="InterPro" id="IPR010611">
    <property type="entry name" value="3D_dom"/>
</dbReference>
<feature type="domain" description="G5" evidence="2">
    <location>
        <begin position="152"/>
        <end position="235"/>
    </location>
</feature>
<dbReference type="Pfam" id="PF07501">
    <property type="entry name" value="G5"/>
    <property type="match status" value="1"/>
</dbReference>
<evidence type="ECO:0000313" key="3">
    <source>
        <dbReference type="EMBL" id="HJB40074.1"/>
    </source>
</evidence>
<dbReference type="Pfam" id="PF03990">
    <property type="entry name" value="DUF348"/>
    <property type="match status" value="1"/>
</dbReference>
<evidence type="ECO:0000256" key="1">
    <source>
        <dbReference type="ARBA" id="ARBA00022729"/>
    </source>
</evidence>
<reference evidence="3" key="1">
    <citation type="journal article" date="2021" name="PeerJ">
        <title>Extensive microbial diversity within the chicken gut microbiome revealed by metagenomics and culture.</title>
        <authorList>
            <person name="Gilroy R."/>
            <person name="Ravi A."/>
            <person name="Getino M."/>
            <person name="Pursley I."/>
            <person name="Horton D.L."/>
            <person name="Alikhan N.F."/>
            <person name="Baker D."/>
            <person name="Gharbi K."/>
            <person name="Hall N."/>
            <person name="Watson M."/>
            <person name="Adriaenssens E.M."/>
            <person name="Foster-Nyarko E."/>
            <person name="Jarju S."/>
            <person name="Secka A."/>
            <person name="Antonio M."/>
            <person name="Oren A."/>
            <person name="Chaudhuri R.R."/>
            <person name="La Ragione R."/>
            <person name="Hildebrand F."/>
            <person name="Pallen M.J."/>
        </authorList>
    </citation>
    <scope>NUCLEOTIDE SEQUENCE</scope>
    <source>
        <strain evidence="3">ChiBcec8-14828</strain>
    </source>
</reference>
<comment type="caution">
    <text evidence="3">The sequence shown here is derived from an EMBL/GenBank/DDBJ whole genome shotgun (WGS) entry which is preliminary data.</text>
</comment>
<sequence>MTKRKEHLVRALRRGLPRLAALLCCAVSVSAAFFVMDKKFRIVTVTDTDSQQVQHVYAGTSDEAVLLEAADCTLGQHDAAVLAARSDGGVQLNILRAFNVSIEADGADGGIKMSHGTVAQALEKAGVVLSGDDYTEPSLDSLVQEGMQEIVVHRVTYEERTQTEPVPFETEYVVEGDPETSRYEHDILRSEGADGEQLVTIRDRYVDGVYEKSEVVNTEITVEPTPQVYAKVYNNIVSPLEAPEGITVNSEHVPSEYSTVYTMKATGYYSPRGKGASGLGLYYGTFAVDPTLIPYGTKVYIVSTDGKFVYGWAIATDTGGFIHSNRMQVDLFYETYEESAANGVKEVYVYVP</sequence>
<dbReference type="InterPro" id="IPR036908">
    <property type="entry name" value="RlpA-like_sf"/>
</dbReference>
<dbReference type="SMART" id="SM01208">
    <property type="entry name" value="G5"/>
    <property type="match status" value="1"/>
</dbReference>
<dbReference type="Gene3D" id="2.40.40.10">
    <property type="entry name" value="RlpA-like domain"/>
    <property type="match status" value="1"/>
</dbReference>
<dbReference type="GO" id="GO:0019867">
    <property type="term" value="C:outer membrane"/>
    <property type="evidence" value="ECO:0007669"/>
    <property type="project" value="InterPro"/>
</dbReference>
<dbReference type="CDD" id="cd14667">
    <property type="entry name" value="3D_containing_proteins"/>
    <property type="match status" value="1"/>
</dbReference>
<dbReference type="Gene3D" id="2.20.230.10">
    <property type="entry name" value="Resuscitation-promoting factor rpfb"/>
    <property type="match status" value="1"/>
</dbReference>
<dbReference type="SUPFAM" id="SSF50685">
    <property type="entry name" value="Barwin-like endoglucanases"/>
    <property type="match status" value="1"/>
</dbReference>
<reference evidence="3" key="2">
    <citation type="submission" date="2021-04" db="EMBL/GenBank/DDBJ databases">
        <authorList>
            <person name="Gilroy R."/>
        </authorList>
    </citation>
    <scope>NUCLEOTIDE SEQUENCE</scope>
    <source>
        <strain evidence="3">ChiBcec8-14828</strain>
    </source>
</reference>
<dbReference type="Pfam" id="PF06725">
    <property type="entry name" value="3D"/>
    <property type="match status" value="1"/>
</dbReference>
<dbReference type="PROSITE" id="PS51109">
    <property type="entry name" value="G5"/>
    <property type="match status" value="1"/>
</dbReference>
<dbReference type="GO" id="GO:0009254">
    <property type="term" value="P:peptidoglycan turnover"/>
    <property type="evidence" value="ECO:0007669"/>
    <property type="project" value="InterPro"/>
</dbReference>
<accession>A0A9D2M3C3</accession>
<dbReference type="EMBL" id="DWYA01000057">
    <property type="protein sequence ID" value="HJB40074.1"/>
    <property type="molecule type" value="Genomic_DNA"/>
</dbReference>
<dbReference type="InterPro" id="IPR011098">
    <property type="entry name" value="G5_dom"/>
</dbReference>
<dbReference type="Proteomes" id="UP000824209">
    <property type="component" value="Unassembled WGS sequence"/>
</dbReference>
<dbReference type="InterPro" id="IPR059180">
    <property type="entry name" value="3D_YorM"/>
</dbReference>
<organism evidence="3 4">
    <name type="scientific">Candidatus Ruthenibacterium avium</name>
    <dbReference type="NCBI Taxonomy" id="2838751"/>
    <lineage>
        <taxon>Bacteria</taxon>
        <taxon>Bacillati</taxon>
        <taxon>Bacillota</taxon>
        <taxon>Clostridia</taxon>
        <taxon>Eubacteriales</taxon>
        <taxon>Oscillospiraceae</taxon>
        <taxon>Ruthenibacterium</taxon>
    </lineage>
</organism>
<proteinExistence type="predicted"/>
<dbReference type="PANTHER" id="PTHR39160:SF4">
    <property type="entry name" value="RESUSCITATION-PROMOTING FACTOR RPFB"/>
    <property type="match status" value="1"/>
</dbReference>
<dbReference type="GO" id="GO:0004553">
    <property type="term" value="F:hydrolase activity, hydrolyzing O-glycosyl compounds"/>
    <property type="evidence" value="ECO:0007669"/>
    <property type="project" value="InterPro"/>
</dbReference>
<protein>
    <submittedName>
        <fullName evidence="3">G5 domain-containing protein</fullName>
    </submittedName>
</protein>
<dbReference type="AlphaFoldDB" id="A0A9D2M3C3"/>
<dbReference type="InterPro" id="IPR007137">
    <property type="entry name" value="DUF348"/>
</dbReference>
<dbReference type="PANTHER" id="PTHR39160">
    <property type="entry name" value="CELL WALL-BINDING PROTEIN YOCH"/>
    <property type="match status" value="1"/>
</dbReference>
<evidence type="ECO:0000259" key="2">
    <source>
        <dbReference type="PROSITE" id="PS51109"/>
    </source>
</evidence>
<dbReference type="InterPro" id="IPR051933">
    <property type="entry name" value="Resuscitation_pf_RpfB"/>
</dbReference>
<name>A0A9D2M3C3_9FIRM</name>
<gene>
    <name evidence="3" type="ORF">H9943_06720</name>
</gene>